<keyword evidence="1 2" id="KW-0175">Coiled coil</keyword>
<name>A0AAF0IBC3_ODILC</name>
<dbReference type="Proteomes" id="UP000186851">
    <property type="component" value="Chromosome"/>
</dbReference>
<reference evidence="4" key="2">
    <citation type="journal article" date="2022" name="Nat. Microbiol.">
        <title>A closed Candidatus Odinarchaeum chromosome exposes Asgard archaeal viruses.</title>
        <authorList>
            <person name="Tamarit D."/>
            <person name="Caceres E.F."/>
            <person name="Krupovic M."/>
            <person name="Nijland R."/>
            <person name="Eme L."/>
            <person name="Robinson N.P."/>
            <person name="Ettema T.J.G."/>
        </authorList>
    </citation>
    <scope>NUCLEOTIDE SEQUENCE</scope>
    <source>
        <strain evidence="4">LCB_4</strain>
    </source>
</reference>
<feature type="domain" description="Endonuclease GajA/Old nuclease/RecF-like AAA" evidence="3">
    <location>
        <begin position="1"/>
        <end position="287"/>
    </location>
</feature>
<evidence type="ECO:0000259" key="3">
    <source>
        <dbReference type="Pfam" id="PF13175"/>
    </source>
</evidence>
<dbReference type="KEGG" id="oyw:OdinLCB4_007085"/>
<dbReference type="InterPro" id="IPR041685">
    <property type="entry name" value="AAA_GajA/Old/RecF-like"/>
</dbReference>
<evidence type="ECO:0000313" key="5">
    <source>
        <dbReference type="Proteomes" id="UP000186851"/>
    </source>
</evidence>
<dbReference type="PANTHER" id="PTHR32114:SF2">
    <property type="entry name" value="ABC TRANSPORTER ABCH.3"/>
    <property type="match status" value="1"/>
</dbReference>
<dbReference type="PANTHER" id="PTHR32114">
    <property type="entry name" value="ABC TRANSPORTER ABCH.3"/>
    <property type="match status" value="1"/>
</dbReference>
<dbReference type="Pfam" id="PF13175">
    <property type="entry name" value="AAA_15"/>
    <property type="match status" value="1"/>
</dbReference>
<dbReference type="AlphaFoldDB" id="A0AAF0IBC3"/>
<proteinExistence type="predicted"/>
<accession>A0AAF0IBC3</accession>
<evidence type="ECO:0000256" key="1">
    <source>
        <dbReference type="ARBA" id="ARBA00023054"/>
    </source>
</evidence>
<dbReference type="InterPro" id="IPR027417">
    <property type="entry name" value="P-loop_NTPase"/>
</dbReference>
<dbReference type="SUPFAM" id="SSF52540">
    <property type="entry name" value="P-loop containing nucleoside triphosphate hydrolases"/>
    <property type="match status" value="2"/>
</dbReference>
<sequence length="659" mass="77632">MKIDSIVLKNYRSYQNVELNFGDNNLIVIIGENGTGKTDILNALNWCFYSDEPHLSKRSEGKIQLNLETIKNSKNNDKADINITVLLKKSNQDLINFETKNTFEINEDRDRGLKIPKLIETEKRLIYVYKNGENAVYYNDDAEEVINHHIPRDLRQFFFFDGEKLSRYYEDVGNVRKHILKISKVSLIDEIIKKLNNIHGELMNEIKGDVDKEITNTRDTLNKIVNELNEAYAEKEDLENELKSMKLELNSLNEYLREIPDIEELEQDRDKSKQQLKEKENIHNDAIYSKNSLIVESLIYCCLREPVNEILKSIEEKRIKKEYPPLIDEELIKKALEKKLCPVCNKAIDESKLKELEEMYQIYSRQTNISNILREYEWRYKRFGEELNRKLSELNDKEKEIKRIDEDIKEINNHINEIESELKKYSDKTKTNLKQKIERRNHLESQIDLINRKIGAINKKIEDKNRAKDAFQNKLNEYLSDLKEYRNIRSQLNFIRHSVKILEKLKEKTLDKIRSRIAAETWDIFSKLTWKKATWKGIKLDEDFNIEIIHQLGYEWSGQLSAAETQLLALSFVLALHKISGFEAPIIIDTPLARVSGKHRENWAESIIKLIKEKQVILLFTPFEYNDGIVNKIIEQNHPKIFKLGINNSETITTVEEIT</sequence>
<dbReference type="EMBL" id="CP091871">
    <property type="protein sequence ID" value="WEU40226.1"/>
    <property type="molecule type" value="Genomic_DNA"/>
</dbReference>
<reference evidence="4" key="1">
    <citation type="journal article" date="2017" name="Nature">
        <title>Asgard archaea illuminate the origin of eukaryotic cellular complexity.</title>
        <authorList>
            <person name="Zaremba-Niedzwiedzka K."/>
            <person name="Caceres E.F."/>
            <person name="Saw J.H."/>
            <person name="Backstrom D."/>
            <person name="Juzokaite L."/>
            <person name="Vancaester E."/>
            <person name="Seitz K.W."/>
            <person name="Anantharaman K."/>
            <person name="Starnawski P."/>
            <person name="Kjeldsen K.U."/>
            <person name="Scott M.B."/>
            <person name="Nunoura T."/>
            <person name="Banfield J.F."/>
            <person name="Schramm A."/>
            <person name="Baker B.J."/>
            <person name="Spang A."/>
            <person name="Ettema T.J.G."/>
        </authorList>
    </citation>
    <scope>NUCLEOTIDE SEQUENCE</scope>
    <source>
        <strain evidence="4">LCB_4</strain>
    </source>
</reference>
<protein>
    <submittedName>
        <fullName evidence="4">AAA family ATPase</fullName>
    </submittedName>
</protein>
<feature type="coiled-coil region" evidence="2">
    <location>
        <begin position="346"/>
        <end position="488"/>
    </location>
</feature>
<organism evidence="4 5">
    <name type="scientific">Odinarchaeota yellowstonii (strain LCB_4)</name>
    <dbReference type="NCBI Taxonomy" id="1841599"/>
    <lineage>
        <taxon>Archaea</taxon>
        <taxon>Promethearchaeati</taxon>
        <taxon>Candidatus Odinarchaeota</taxon>
        <taxon>Candidatus Odinarchaeia</taxon>
        <taxon>Candidatus Odinarchaeales</taxon>
        <taxon>Candidatus Odinarchaeaceae</taxon>
        <taxon>Candidatus Odinarchaeum</taxon>
    </lineage>
</organism>
<feature type="coiled-coil region" evidence="2">
    <location>
        <begin position="214"/>
        <end position="282"/>
    </location>
</feature>
<evidence type="ECO:0000256" key="2">
    <source>
        <dbReference type="SAM" id="Coils"/>
    </source>
</evidence>
<dbReference type="Gene3D" id="3.40.50.300">
    <property type="entry name" value="P-loop containing nucleotide triphosphate hydrolases"/>
    <property type="match status" value="2"/>
</dbReference>
<gene>
    <name evidence="4" type="ORF">OdinLCB4_007085</name>
</gene>
<evidence type="ECO:0000313" key="4">
    <source>
        <dbReference type="EMBL" id="WEU40226.1"/>
    </source>
</evidence>